<dbReference type="Gene3D" id="1.25.40.20">
    <property type="entry name" value="Ankyrin repeat-containing domain"/>
    <property type="match status" value="3"/>
</dbReference>
<evidence type="ECO:0000313" key="5">
    <source>
        <dbReference type="EMBL" id="RPB06854.1"/>
    </source>
</evidence>
<evidence type="ECO:0000256" key="2">
    <source>
        <dbReference type="ARBA" id="ARBA00023043"/>
    </source>
</evidence>
<dbReference type="PANTHER" id="PTHR24189">
    <property type="entry name" value="MYOTROPHIN"/>
    <property type="match status" value="1"/>
</dbReference>
<evidence type="ECO:0000313" key="6">
    <source>
        <dbReference type="Proteomes" id="UP000277580"/>
    </source>
</evidence>
<dbReference type="PROSITE" id="PS50297">
    <property type="entry name" value="ANK_REP_REGION"/>
    <property type="match status" value="5"/>
</dbReference>
<sequence length="586" mass="63532">MEVGASIVGLLSAGASIAIAINDFVTSCNNAPLFAQSILHETLEFSYALEKLQHLVVGPQATSLDQSRTSMIDVNHLSLTLVGCVCTFSQLEKEIQRMKLSGKFGILDRVKWSFIERDVCSIIQRIQNHKMSLMLILTILNGSATEAASSRESLNTHLSRTISYTPSSMPIDDDSSSVTSNSSLSQKLYRHAFESTLFVSRPYIRGRRFDDAQSAFSIATSQRPKGWWSLYTGKSNDSVLSLPVSVTTISGTSLTEIPSICNLSLPVPPDALLNSLPNPFKPGDPGDPPPPRPSGSTDRDRLTPRNDTYHLVSFRPFLLKAARQGLNTTVTMLLDNTADMSIQRTQRHLDDALHVAMAHGHEEVAQILLERGARISIEPTSVSSGAHGKEKKIDDTPPRQTAHMTKLLRVAIVAGEIDNVALQLDNGAAIEDVDHNGNTTLHLALGITRKDNKDKIIKLLLHRGAAADTRNKQGLTPLHLAAKGGHNDAMKLLLDRGAAIDARAPGEMTALHLAAEYGDKKPAELLLDRGAAIDARTDARLSKTTALHLAAGRGHKNLVELLLDRGADIDAIDNQHNTALHRAQAG</sequence>
<dbReference type="Proteomes" id="UP000277580">
    <property type="component" value="Unassembled WGS sequence"/>
</dbReference>
<feature type="repeat" description="ANK" evidence="3">
    <location>
        <begin position="436"/>
        <end position="472"/>
    </location>
</feature>
<feature type="repeat" description="ANK" evidence="3">
    <location>
        <begin position="542"/>
        <end position="574"/>
    </location>
</feature>
<feature type="non-terminal residue" evidence="5">
    <location>
        <position position="586"/>
    </location>
</feature>
<gene>
    <name evidence="5" type="ORF">P167DRAFT_514161</name>
</gene>
<dbReference type="InParanoid" id="A0A3N4K8J2"/>
<name>A0A3N4K8J2_9PEZI</name>
<accession>A0A3N4K8J2</accession>
<keyword evidence="6" id="KW-1185">Reference proteome</keyword>
<dbReference type="PANTHER" id="PTHR24189:SF71">
    <property type="entry name" value="ANKYRIN REPEAT DOMAIN 39"/>
    <property type="match status" value="1"/>
</dbReference>
<evidence type="ECO:0000256" key="4">
    <source>
        <dbReference type="SAM" id="MobiDB-lite"/>
    </source>
</evidence>
<dbReference type="OrthoDB" id="341259at2759"/>
<proteinExistence type="predicted"/>
<feature type="region of interest" description="Disordered" evidence="4">
    <location>
        <begin position="274"/>
        <end position="304"/>
    </location>
</feature>
<keyword evidence="1" id="KW-0677">Repeat</keyword>
<reference evidence="5 6" key="1">
    <citation type="journal article" date="2018" name="Nat. Ecol. Evol.">
        <title>Pezizomycetes genomes reveal the molecular basis of ectomycorrhizal truffle lifestyle.</title>
        <authorList>
            <person name="Murat C."/>
            <person name="Payen T."/>
            <person name="Noel B."/>
            <person name="Kuo A."/>
            <person name="Morin E."/>
            <person name="Chen J."/>
            <person name="Kohler A."/>
            <person name="Krizsan K."/>
            <person name="Balestrini R."/>
            <person name="Da Silva C."/>
            <person name="Montanini B."/>
            <person name="Hainaut M."/>
            <person name="Levati E."/>
            <person name="Barry K.W."/>
            <person name="Belfiori B."/>
            <person name="Cichocki N."/>
            <person name="Clum A."/>
            <person name="Dockter R.B."/>
            <person name="Fauchery L."/>
            <person name="Guy J."/>
            <person name="Iotti M."/>
            <person name="Le Tacon F."/>
            <person name="Lindquist E.A."/>
            <person name="Lipzen A."/>
            <person name="Malagnac F."/>
            <person name="Mello A."/>
            <person name="Molinier V."/>
            <person name="Miyauchi S."/>
            <person name="Poulain J."/>
            <person name="Riccioni C."/>
            <person name="Rubini A."/>
            <person name="Sitrit Y."/>
            <person name="Splivallo R."/>
            <person name="Traeger S."/>
            <person name="Wang M."/>
            <person name="Zifcakova L."/>
            <person name="Wipf D."/>
            <person name="Zambonelli A."/>
            <person name="Paolocci F."/>
            <person name="Nowrousian M."/>
            <person name="Ottonello S."/>
            <person name="Baldrian P."/>
            <person name="Spatafora J.W."/>
            <person name="Henrissat B."/>
            <person name="Nagy L.G."/>
            <person name="Aury J.M."/>
            <person name="Wincker P."/>
            <person name="Grigoriev I.V."/>
            <person name="Bonfante P."/>
            <person name="Martin F.M."/>
        </authorList>
    </citation>
    <scope>NUCLEOTIDE SEQUENCE [LARGE SCALE GENOMIC DNA]</scope>
    <source>
        <strain evidence="5 6">CCBAS932</strain>
    </source>
</reference>
<feature type="repeat" description="ANK" evidence="3">
    <location>
        <begin position="348"/>
        <end position="380"/>
    </location>
</feature>
<feature type="region of interest" description="Disordered" evidence="4">
    <location>
        <begin position="379"/>
        <end position="400"/>
    </location>
</feature>
<dbReference type="AlphaFoldDB" id="A0A3N4K8J2"/>
<dbReference type="SUPFAM" id="SSF48403">
    <property type="entry name" value="Ankyrin repeat"/>
    <property type="match status" value="1"/>
</dbReference>
<evidence type="ECO:0000256" key="1">
    <source>
        <dbReference type="ARBA" id="ARBA00022737"/>
    </source>
</evidence>
<evidence type="ECO:0000256" key="3">
    <source>
        <dbReference type="PROSITE-ProRule" id="PRU00023"/>
    </source>
</evidence>
<dbReference type="SMART" id="SM00248">
    <property type="entry name" value="ANK"/>
    <property type="match status" value="6"/>
</dbReference>
<dbReference type="InterPro" id="IPR050745">
    <property type="entry name" value="Multifunctional_regulatory"/>
</dbReference>
<dbReference type="PROSITE" id="PS50088">
    <property type="entry name" value="ANK_REPEAT"/>
    <property type="match status" value="5"/>
</dbReference>
<organism evidence="5 6">
    <name type="scientific">Morchella conica CCBAS932</name>
    <dbReference type="NCBI Taxonomy" id="1392247"/>
    <lineage>
        <taxon>Eukaryota</taxon>
        <taxon>Fungi</taxon>
        <taxon>Dikarya</taxon>
        <taxon>Ascomycota</taxon>
        <taxon>Pezizomycotina</taxon>
        <taxon>Pezizomycetes</taxon>
        <taxon>Pezizales</taxon>
        <taxon>Morchellaceae</taxon>
        <taxon>Morchella</taxon>
    </lineage>
</organism>
<feature type="compositionally biased region" description="Pro residues" evidence="4">
    <location>
        <begin position="279"/>
        <end position="293"/>
    </location>
</feature>
<dbReference type="InterPro" id="IPR036770">
    <property type="entry name" value="Ankyrin_rpt-contain_sf"/>
</dbReference>
<dbReference type="Pfam" id="PF12796">
    <property type="entry name" value="Ank_2"/>
    <property type="match status" value="2"/>
</dbReference>
<dbReference type="PRINTS" id="PR01415">
    <property type="entry name" value="ANKYRIN"/>
</dbReference>
<protein>
    <submittedName>
        <fullName evidence="5">Ankyrin</fullName>
    </submittedName>
</protein>
<dbReference type="InterPro" id="IPR002110">
    <property type="entry name" value="Ankyrin_rpt"/>
</dbReference>
<feature type="repeat" description="ANK" evidence="3">
    <location>
        <begin position="506"/>
        <end position="538"/>
    </location>
</feature>
<dbReference type="EMBL" id="ML119213">
    <property type="protein sequence ID" value="RPB06854.1"/>
    <property type="molecule type" value="Genomic_DNA"/>
</dbReference>
<keyword evidence="2 3" id="KW-0040">ANK repeat</keyword>
<dbReference type="Pfam" id="PF00023">
    <property type="entry name" value="Ank"/>
    <property type="match status" value="1"/>
</dbReference>
<feature type="compositionally biased region" description="Basic and acidic residues" evidence="4">
    <location>
        <begin position="387"/>
        <end position="397"/>
    </location>
</feature>
<feature type="repeat" description="ANK" evidence="3">
    <location>
        <begin position="473"/>
        <end position="505"/>
    </location>
</feature>
<dbReference type="STRING" id="1392247.A0A3N4K8J2"/>